<dbReference type="Gene3D" id="3.10.450.50">
    <property type="match status" value="1"/>
</dbReference>
<dbReference type="SUPFAM" id="SSF103642">
    <property type="entry name" value="Sec-C motif"/>
    <property type="match status" value="1"/>
</dbReference>
<dbReference type="Pfam" id="PF02810">
    <property type="entry name" value="SEC-C"/>
    <property type="match status" value="1"/>
</dbReference>
<evidence type="ECO:0000313" key="2">
    <source>
        <dbReference type="Proteomes" id="UP001178662"/>
    </source>
</evidence>
<evidence type="ECO:0000313" key="1">
    <source>
        <dbReference type="EMBL" id="WEK54600.1"/>
    </source>
</evidence>
<sequence length="383" mass="44829">MIDITNLYQERHRQLAIQRSVKSKLEDILPLLSKGRLTEIASSIELSGRSKMNKAELVAELPRNILREYQLDFTLLLSTEEEFRFFQEVLSQPYVQNNDISPGTYVHFLNYGILYTFFNKDKLYFVIPEEVKAALNKLDWDAVHWTRSWEQLVLQYVSAAVNLYGVCTPELVLDIYNGQNEQHLSMLDLEEVTDYHLNRMQDYIRVDDFFVSQYFEDDNQDEFRELLRSIQNKPRYIPNKEQFLKYSDDLYFEMTPQLLQLRLFILNQLCKDAELVDHIIDDIQLACSMEEPLQAIVNELERRNIVFDNMDQVKRFTDLVTEVYNHTRLWSNCGYMPAEMRALTGGSANRMVPGQRNTAVKVGRNDPCTCGSGKKYKKCCGAV</sequence>
<dbReference type="EMBL" id="CP119317">
    <property type="protein sequence ID" value="WEK54600.1"/>
    <property type="molecule type" value="Genomic_DNA"/>
</dbReference>
<dbReference type="InterPro" id="IPR004027">
    <property type="entry name" value="SEC_C_motif"/>
</dbReference>
<proteinExistence type="predicted"/>
<protein>
    <submittedName>
        <fullName evidence="1">SEC-C metal-binding domain-containing protein</fullName>
    </submittedName>
</protein>
<dbReference type="Proteomes" id="UP001178662">
    <property type="component" value="Chromosome"/>
</dbReference>
<name>A0AA95EW67_9BACL</name>
<keyword evidence="2" id="KW-1185">Reference proteome</keyword>
<reference evidence="1" key="1">
    <citation type="submission" date="2023-03" db="EMBL/GenBank/DDBJ databases">
        <title>Andean soil-derived lignocellulolytic bacterial consortium as a source of novel taxa and putative plastic-active enzymes.</title>
        <authorList>
            <person name="Diaz-Garcia L."/>
            <person name="Chuvochina M."/>
            <person name="Feuerriegel G."/>
            <person name="Bunk B."/>
            <person name="Sproer C."/>
            <person name="Streit W.R."/>
            <person name="Rodriguez L.M."/>
            <person name="Overmann J."/>
            <person name="Jimenez D.J."/>
        </authorList>
    </citation>
    <scope>NUCLEOTIDE SEQUENCE</scope>
    <source>
        <strain evidence="1">MAG 2441</strain>
    </source>
</reference>
<accession>A0AA95EW67</accession>
<dbReference type="AlphaFoldDB" id="A0AA95EW67"/>
<dbReference type="PANTHER" id="PTHR33747">
    <property type="entry name" value="UPF0225 PROTEIN SCO1677"/>
    <property type="match status" value="1"/>
</dbReference>
<dbReference type="PANTHER" id="PTHR33747:SF1">
    <property type="entry name" value="ADENYLATE CYCLASE-ASSOCIATED CAP C-TERMINAL DOMAIN-CONTAINING PROTEIN"/>
    <property type="match status" value="1"/>
</dbReference>
<gene>
    <name evidence="1" type="ORF">P0Y55_00540</name>
</gene>
<organism evidence="1 2">
    <name type="scientific">Candidatus Cohnella colombiensis</name>
    <dbReference type="NCBI Taxonomy" id="3121368"/>
    <lineage>
        <taxon>Bacteria</taxon>
        <taxon>Bacillati</taxon>
        <taxon>Bacillota</taxon>
        <taxon>Bacilli</taxon>
        <taxon>Bacillales</taxon>
        <taxon>Paenibacillaceae</taxon>
        <taxon>Cohnella</taxon>
    </lineage>
</organism>